<evidence type="ECO:0000313" key="1">
    <source>
        <dbReference type="EMBL" id="QEG17355.1"/>
    </source>
</evidence>
<organism evidence="1 2">
    <name type="scientific">Gimesia maris</name>
    <dbReference type="NCBI Taxonomy" id="122"/>
    <lineage>
        <taxon>Bacteria</taxon>
        <taxon>Pseudomonadati</taxon>
        <taxon>Planctomycetota</taxon>
        <taxon>Planctomycetia</taxon>
        <taxon>Planctomycetales</taxon>
        <taxon>Planctomycetaceae</taxon>
        <taxon>Gimesia</taxon>
    </lineage>
</organism>
<evidence type="ECO:0000313" key="2">
    <source>
        <dbReference type="Proteomes" id="UP000322887"/>
    </source>
</evidence>
<reference evidence="1 2" key="1">
    <citation type="submission" date="2019-08" db="EMBL/GenBank/DDBJ databases">
        <title>Deep-cultivation of Planctomycetes and their phenomic and genomic characterization uncovers novel biology.</title>
        <authorList>
            <person name="Wiegand S."/>
            <person name="Jogler M."/>
            <person name="Boedeker C."/>
            <person name="Pinto D."/>
            <person name="Vollmers J."/>
            <person name="Rivas-Marin E."/>
            <person name="Kohn T."/>
            <person name="Peeters S.H."/>
            <person name="Heuer A."/>
            <person name="Rast P."/>
            <person name="Oberbeckmann S."/>
            <person name="Bunk B."/>
            <person name="Jeske O."/>
            <person name="Meyerdierks A."/>
            <person name="Storesund J.E."/>
            <person name="Kallscheuer N."/>
            <person name="Luecker S."/>
            <person name="Lage O.M."/>
            <person name="Pohl T."/>
            <person name="Merkel B.J."/>
            <person name="Hornburger P."/>
            <person name="Mueller R.-W."/>
            <person name="Bruemmer F."/>
            <person name="Labrenz M."/>
            <person name="Spormann A.M."/>
            <person name="Op den Camp H."/>
            <person name="Overmann J."/>
            <person name="Amann R."/>
            <person name="Jetten M.S.M."/>
            <person name="Mascher T."/>
            <person name="Medema M.H."/>
            <person name="Devos D.P."/>
            <person name="Kaster A.-K."/>
            <person name="Ovreas L."/>
            <person name="Rohde M."/>
            <person name="Galperin M.Y."/>
            <person name="Jogler C."/>
        </authorList>
    </citation>
    <scope>NUCLEOTIDE SEQUENCE [LARGE SCALE GENOMIC DNA]</scope>
    <source>
        <strain evidence="1 2">DSM 8797</strain>
    </source>
</reference>
<protein>
    <submittedName>
        <fullName evidence="1">Uncharacterized protein</fullName>
    </submittedName>
</protein>
<dbReference type="Proteomes" id="UP000322887">
    <property type="component" value="Chromosome"/>
</dbReference>
<dbReference type="EMBL" id="CP042910">
    <property type="protein sequence ID" value="QEG17355.1"/>
    <property type="molecule type" value="Genomic_DNA"/>
</dbReference>
<proteinExistence type="predicted"/>
<keyword evidence="2" id="KW-1185">Reference proteome</keyword>
<gene>
    <name evidence="1" type="ORF">GmarT_32350</name>
</gene>
<sequence length="139" mass="16075">MRGKIGQLKINIAAHHVDRSETTQLLFDFARAEFYSTNELAIDISEGIFQEFDMHGVPAKLVRRDPETQVVITRENAIRSNWRDKLSSWNDYWPFVIDLFLEDEEEDIILVAPKGKPKKQFTELLNGINELCEIGVAIR</sequence>
<name>A0ABX5YP65_9PLAN</name>
<accession>A0ABX5YP65</accession>